<feature type="signal peptide" evidence="2">
    <location>
        <begin position="1"/>
        <end position="25"/>
    </location>
</feature>
<protein>
    <recommendedName>
        <fullName evidence="3">C-type lectin domain-containing protein</fullName>
    </recommendedName>
</protein>
<feature type="domain" description="C-type lectin" evidence="3">
    <location>
        <begin position="131"/>
        <end position="253"/>
    </location>
</feature>
<dbReference type="CDD" id="cd00037">
    <property type="entry name" value="CLECT"/>
    <property type="match status" value="1"/>
</dbReference>
<dbReference type="InterPro" id="IPR050111">
    <property type="entry name" value="C-type_lectin/snaclec_domain"/>
</dbReference>
<dbReference type="PROSITE" id="PS00615">
    <property type="entry name" value="C_TYPE_LECTIN_1"/>
    <property type="match status" value="1"/>
</dbReference>
<dbReference type="Pfam" id="PF00059">
    <property type="entry name" value="Lectin_C"/>
    <property type="match status" value="1"/>
</dbReference>
<dbReference type="InterPro" id="IPR018378">
    <property type="entry name" value="C-type_lectin_CS"/>
</dbReference>
<dbReference type="SUPFAM" id="SSF56436">
    <property type="entry name" value="C-type lectin-like"/>
    <property type="match status" value="1"/>
</dbReference>
<dbReference type="EMBL" id="VSWD01000007">
    <property type="protein sequence ID" value="KAK3097164.1"/>
    <property type="molecule type" value="Genomic_DNA"/>
</dbReference>
<dbReference type="InterPro" id="IPR016186">
    <property type="entry name" value="C-type_lectin-like/link_sf"/>
</dbReference>
<evidence type="ECO:0000313" key="4">
    <source>
        <dbReference type="EMBL" id="KAK3097164.1"/>
    </source>
</evidence>
<evidence type="ECO:0000256" key="1">
    <source>
        <dbReference type="ARBA" id="ARBA00023157"/>
    </source>
</evidence>
<keyword evidence="2" id="KW-0732">Signal</keyword>
<feature type="chain" id="PRO_5041636197" description="C-type lectin domain-containing protein" evidence="2">
    <location>
        <begin position="26"/>
        <end position="259"/>
    </location>
</feature>
<accession>A0AA88Y9J1</accession>
<dbReference type="SMART" id="SM00034">
    <property type="entry name" value="CLECT"/>
    <property type="match status" value="1"/>
</dbReference>
<evidence type="ECO:0000313" key="5">
    <source>
        <dbReference type="Proteomes" id="UP001186944"/>
    </source>
</evidence>
<dbReference type="Gene3D" id="3.10.100.10">
    <property type="entry name" value="Mannose-Binding Protein A, subunit A"/>
    <property type="match status" value="1"/>
</dbReference>
<keyword evidence="1" id="KW-1015">Disulfide bond</keyword>
<reference evidence="4" key="1">
    <citation type="submission" date="2019-08" db="EMBL/GenBank/DDBJ databases">
        <title>The improved chromosome-level genome for the pearl oyster Pinctada fucata martensii using PacBio sequencing and Hi-C.</title>
        <authorList>
            <person name="Zheng Z."/>
        </authorList>
    </citation>
    <scope>NUCLEOTIDE SEQUENCE</scope>
    <source>
        <strain evidence="4">ZZ-2019</strain>
        <tissue evidence="4">Adductor muscle</tissue>
    </source>
</reference>
<sequence length="259" mass="29648">MEFGNIVSFICLCFILCACASKLKSDGVNGVNSCSISLDQNSYTIFLEKYVDQNAHDNGDSSKRSSNRGNVRLSTLEKRLARSMRDLISQIRRGVRKIQQHLGKTGNHKKRDIYKKNKRSFCPAGFTTVYNGDACYLLSNFDATWYEAKDFCTAINSDLLALGSIREYNLVTFLIKNNQAHSNRSGWWTGGTYLAKSNQWMWISETALRPFKFIKWAGGQPNDTMSQCVYLNRQDNYLWHDDNCNVKNFFVCETLAERV</sequence>
<gene>
    <name evidence="4" type="ORF">FSP39_006980</name>
</gene>
<keyword evidence="5" id="KW-1185">Reference proteome</keyword>
<dbReference type="InterPro" id="IPR001304">
    <property type="entry name" value="C-type_lectin-like"/>
</dbReference>
<name>A0AA88Y9J1_PINIB</name>
<comment type="caution">
    <text evidence="4">The sequence shown here is derived from an EMBL/GenBank/DDBJ whole genome shotgun (WGS) entry which is preliminary data.</text>
</comment>
<organism evidence="4 5">
    <name type="scientific">Pinctada imbricata</name>
    <name type="common">Atlantic pearl-oyster</name>
    <name type="synonym">Pinctada martensii</name>
    <dbReference type="NCBI Taxonomy" id="66713"/>
    <lineage>
        <taxon>Eukaryota</taxon>
        <taxon>Metazoa</taxon>
        <taxon>Spiralia</taxon>
        <taxon>Lophotrochozoa</taxon>
        <taxon>Mollusca</taxon>
        <taxon>Bivalvia</taxon>
        <taxon>Autobranchia</taxon>
        <taxon>Pteriomorphia</taxon>
        <taxon>Pterioida</taxon>
        <taxon>Pterioidea</taxon>
        <taxon>Pteriidae</taxon>
        <taxon>Pinctada</taxon>
    </lineage>
</organism>
<proteinExistence type="predicted"/>
<evidence type="ECO:0000259" key="3">
    <source>
        <dbReference type="PROSITE" id="PS50041"/>
    </source>
</evidence>
<dbReference type="PROSITE" id="PS50041">
    <property type="entry name" value="C_TYPE_LECTIN_2"/>
    <property type="match status" value="1"/>
</dbReference>
<evidence type="ECO:0000256" key="2">
    <source>
        <dbReference type="SAM" id="SignalP"/>
    </source>
</evidence>
<dbReference type="PANTHER" id="PTHR22803">
    <property type="entry name" value="MANNOSE, PHOSPHOLIPASE, LECTIN RECEPTOR RELATED"/>
    <property type="match status" value="1"/>
</dbReference>
<dbReference type="InterPro" id="IPR016187">
    <property type="entry name" value="CTDL_fold"/>
</dbReference>
<dbReference type="AlphaFoldDB" id="A0AA88Y9J1"/>
<dbReference type="Proteomes" id="UP001186944">
    <property type="component" value="Unassembled WGS sequence"/>
</dbReference>